<dbReference type="InterPro" id="IPR050312">
    <property type="entry name" value="IolE/XylAMocC-like"/>
</dbReference>
<name>A0ABV2T5T2_9BACT</name>
<evidence type="ECO:0000259" key="1">
    <source>
        <dbReference type="Pfam" id="PF01261"/>
    </source>
</evidence>
<gene>
    <name evidence="2" type="ORF">ABR189_13425</name>
</gene>
<proteinExistence type="predicted"/>
<protein>
    <submittedName>
        <fullName evidence="2">TIM barrel protein</fullName>
    </submittedName>
</protein>
<dbReference type="RefSeq" id="WP_354661017.1">
    <property type="nucleotide sequence ID" value="NZ_JBEXAC010000001.1"/>
</dbReference>
<accession>A0ABV2T5T2</accession>
<keyword evidence="3" id="KW-1185">Reference proteome</keyword>
<dbReference type="Proteomes" id="UP001549749">
    <property type="component" value="Unassembled WGS sequence"/>
</dbReference>
<evidence type="ECO:0000313" key="3">
    <source>
        <dbReference type="Proteomes" id="UP001549749"/>
    </source>
</evidence>
<dbReference type="PROSITE" id="PS51318">
    <property type="entry name" value="TAT"/>
    <property type="match status" value="1"/>
</dbReference>
<dbReference type="Gene3D" id="3.20.20.150">
    <property type="entry name" value="Divalent-metal-dependent TIM barrel enzymes"/>
    <property type="match status" value="1"/>
</dbReference>
<sequence>MSSSKNRREFLRQMGMYTLGMGMLPAVLAACGGAGTGSKDGKDSAAAGLAGAETAKELFFKISLAEWSFHQALFAGKMDHLDFAIRAKNDFDIHAVEYVNQFFKDKAKDKTYLGEMKKRCDDNGVKSVLIMCDGEGDMGDADVKKRLQAVENHYKWIEAAAFLGCHAIRVNAAGEGKPEDVAKAAADSLSKLATFGKDHSIEVIVENHGGISSNGEWLSGVMKTVNMPNCGTLPDFGNFCLKHTQPENNTPEAWAKIKCLDEYDRYKGIQELMPFAKGVSAKSHDFDAAGNETQTDFKKAMEIVKNAGYTGYVGIEYEGVNLPEDEGIRKTKELLLKVGRELA</sequence>
<dbReference type="InterPro" id="IPR013022">
    <property type="entry name" value="Xyl_isomerase-like_TIM-brl"/>
</dbReference>
<dbReference type="PANTHER" id="PTHR12110">
    <property type="entry name" value="HYDROXYPYRUVATE ISOMERASE"/>
    <property type="match status" value="1"/>
</dbReference>
<dbReference type="EMBL" id="JBEXAC010000001">
    <property type="protein sequence ID" value="MET6998382.1"/>
    <property type="molecule type" value="Genomic_DNA"/>
</dbReference>
<reference evidence="2 3" key="1">
    <citation type="submission" date="2024-06" db="EMBL/GenBank/DDBJ databases">
        <title>Chitinophaga defluvii sp. nov., isolated from municipal sewage.</title>
        <authorList>
            <person name="Zhang L."/>
        </authorList>
    </citation>
    <scope>NUCLEOTIDE SEQUENCE [LARGE SCALE GENOMIC DNA]</scope>
    <source>
        <strain evidence="2 3">H8</strain>
    </source>
</reference>
<feature type="domain" description="Xylose isomerase-like TIM barrel" evidence="1">
    <location>
        <begin position="93"/>
        <end position="335"/>
    </location>
</feature>
<comment type="caution">
    <text evidence="2">The sequence shown here is derived from an EMBL/GenBank/DDBJ whole genome shotgun (WGS) entry which is preliminary data.</text>
</comment>
<evidence type="ECO:0000313" key="2">
    <source>
        <dbReference type="EMBL" id="MET6998382.1"/>
    </source>
</evidence>
<dbReference type="PROSITE" id="PS51257">
    <property type="entry name" value="PROKAR_LIPOPROTEIN"/>
    <property type="match status" value="1"/>
</dbReference>
<dbReference type="InterPro" id="IPR036237">
    <property type="entry name" value="Xyl_isomerase-like_sf"/>
</dbReference>
<dbReference type="SUPFAM" id="SSF51658">
    <property type="entry name" value="Xylose isomerase-like"/>
    <property type="match status" value="1"/>
</dbReference>
<dbReference type="InterPro" id="IPR006311">
    <property type="entry name" value="TAT_signal"/>
</dbReference>
<organism evidence="2 3">
    <name type="scientific">Chitinophaga defluvii</name>
    <dbReference type="NCBI Taxonomy" id="3163343"/>
    <lineage>
        <taxon>Bacteria</taxon>
        <taxon>Pseudomonadati</taxon>
        <taxon>Bacteroidota</taxon>
        <taxon>Chitinophagia</taxon>
        <taxon>Chitinophagales</taxon>
        <taxon>Chitinophagaceae</taxon>
        <taxon>Chitinophaga</taxon>
    </lineage>
</organism>
<dbReference type="Pfam" id="PF01261">
    <property type="entry name" value="AP_endonuc_2"/>
    <property type="match status" value="1"/>
</dbReference>
<dbReference type="PANTHER" id="PTHR12110:SF53">
    <property type="entry name" value="BLR5974 PROTEIN"/>
    <property type="match status" value="1"/>
</dbReference>